<reference evidence="5 6" key="1">
    <citation type="submission" date="2018-11" db="EMBL/GenBank/DDBJ databases">
        <title>Genome sequence and assembly of Colletotrichum spinosum.</title>
        <authorList>
            <person name="Gan P."/>
            <person name="Shirasu K."/>
        </authorList>
    </citation>
    <scope>NUCLEOTIDE SEQUENCE [LARGE SCALE GENOMIC DNA]</scope>
    <source>
        <strain evidence="5 6">CBS 515.97</strain>
    </source>
</reference>
<dbReference type="GO" id="GO:0046872">
    <property type="term" value="F:metal ion binding"/>
    <property type="evidence" value="ECO:0007669"/>
    <property type="project" value="UniProtKB-KW"/>
</dbReference>
<evidence type="ECO:0000256" key="3">
    <source>
        <dbReference type="ARBA" id="ARBA00022842"/>
    </source>
</evidence>
<proteinExistence type="predicted"/>
<evidence type="ECO:0000313" key="6">
    <source>
        <dbReference type="Proteomes" id="UP000295083"/>
    </source>
</evidence>
<dbReference type="SFLD" id="SFLDS00005">
    <property type="entry name" value="Isoprenoid_Synthase_Type_I"/>
    <property type="match status" value="1"/>
</dbReference>
<feature type="region of interest" description="Disordered" evidence="4">
    <location>
        <begin position="732"/>
        <end position="774"/>
    </location>
</feature>
<dbReference type="Pfam" id="PF19086">
    <property type="entry name" value="Terpene_syn_C_2"/>
    <property type="match status" value="1"/>
</dbReference>
<dbReference type="PROSITE" id="PS00444">
    <property type="entry name" value="POLYPRENYL_SYNTHASE_2"/>
    <property type="match status" value="1"/>
</dbReference>
<dbReference type="GO" id="GO:0008299">
    <property type="term" value="P:isoprenoid biosynthetic process"/>
    <property type="evidence" value="ECO:0007669"/>
    <property type="project" value="InterPro"/>
</dbReference>
<gene>
    <name evidence="5" type="ORF">C8035_v010642</name>
</gene>
<dbReference type="InterPro" id="IPR000092">
    <property type="entry name" value="Polyprenyl_synt"/>
</dbReference>
<keyword evidence="6" id="KW-1185">Reference proteome</keyword>
<feature type="compositionally biased region" description="Low complexity" evidence="4">
    <location>
        <begin position="271"/>
        <end position="283"/>
    </location>
</feature>
<feature type="region of interest" description="Disordered" evidence="4">
    <location>
        <begin position="23"/>
        <end position="42"/>
    </location>
</feature>
<comment type="caution">
    <text evidence="5">The sequence shown here is derived from an EMBL/GenBank/DDBJ whole genome shotgun (WGS) entry which is preliminary data.</text>
</comment>
<accession>A0A4R8QI02</accession>
<protein>
    <submittedName>
        <fullName evidence="5">Ophiobolin F synthase</fullName>
    </submittedName>
</protein>
<feature type="compositionally biased region" description="Low complexity" evidence="4">
    <location>
        <begin position="250"/>
        <end position="259"/>
    </location>
</feature>
<dbReference type="InterPro" id="IPR033749">
    <property type="entry name" value="Polyprenyl_synt_CS"/>
</dbReference>
<dbReference type="GO" id="GO:0043386">
    <property type="term" value="P:mycotoxin biosynthetic process"/>
    <property type="evidence" value="ECO:0007669"/>
    <property type="project" value="UniProtKB-ARBA"/>
</dbReference>
<organism evidence="5 6">
    <name type="scientific">Colletotrichum spinosum</name>
    <dbReference type="NCBI Taxonomy" id="1347390"/>
    <lineage>
        <taxon>Eukaryota</taxon>
        <taxon>Fungi</taxon>
        <taxon>Dikarya</taxon>
        <taxon>Ascomycota</taxon>
        <taxon>Pezizomycotina</taxon>
        <taxon>Sordariomycetes</taxon>
        <taxon>Hypocreomycetidae</taxon>
        <taxon>Glomerellales</taxon>
        <taxon>Glomerellaceae</taxon>
        <taxon>Colletotrichum</taxon>
        <taxon>Colletotrichum orbiculare species complex</taxon>
    </lineage>
</organism>
<evidence type="ECO:0000256" key="1">
    <source>
        <dbReference type="ARBA" id="ARBA00022679"/>
    </source>
</evidence>
<dbReference type="EMBL" id="QAPG01000061">
    <property type="protein sequence ID" value="TDZ33633.1"/>
    <property type="molecule type" value="Genomic_DNA"/>
</dbReference>
<keyword evidence="1" id="KW-0808">Transferase</keyword>
<dbReference type="PANTHER" id="PTHR12001">
    <property type="entry name" value="GERANYLGERANYL PYROPHOSPHATE SYNTHASE"/>
    <property type="match status" value="1"/>
</dbReference>
<dbReference type="GO" id="GO:0046165">
    <property type="term" value="P:alcohol biosynthetic process"/>
    <property type="evidence" value="ECO:0007669"/>
    <property type="project" value="UniProtKB-ARBA"/>
</dbReference>
<dbReference type="PANTHER" id="PTHR12001:SF72">
    <property type="entry name" value="THIJ_PFPI FAMILY PROTEIN (AFU_ORTHOLOGUE AFUA_3G01210)-RELATED"/>
    <property type="match status" value="1"/>
</dbReference>
<dbReference type="Gene3D" id="1.10.600.10">
    <property type="entry name" value="Farnesyl Diphosphate Synthase"/>
    <property type="match status" value="2"/>
</dbReference>
<feature type="region of interest" description="Disordered" evidence="4">
    <location>
        <begin position="247"/>
        <end position="283"/>
    </location>
</feature>
<feature type="compositionally biased region" description="Polar residues" evidence="4">
    <location>
        <begin position="23"/>
        <end position="40"/>
    </location>
</feature>
<keyword evidence="3" id="KW-0460">Magnesium</keyword>
<evidence type="ECO:0000256" key="4">
    <source>
        <dbReference type="SAM" id="MobiDB-lite"/>
    </source>
</evidence>
<dbReference type="AlphaFoldDB" id="A0A4R8QI02"/>
<keyword evidence="2" id="KW-0479">Metal-binding</keyword>
<dbReference type="CDD" id="cd00685">
    <property type="entry name" value="Trans_IPPS_HT"/>
    <property type="match status" value="1"/>
</dbReference>
<dbReference type="InterPro" id="IPR008949">
    <property type="entry name" value="Isoprenoid_synthase_dom_sf"/>
</dbReference>
<sequence>MGNIHDDLCDELPFEEALKEHSNLSQAMEVSNSDTRQCSKASDRSMKMKKYISKCLLEAMEIDRARALRMINSYRSKWLDVMESQNVNDMQTLEEYLAFRNLNGGMEAFWSMVEFGMAIDISESEKTHTRPLFQAAESALVLTNDYWSWDREWRLAQRTQDPRIVNAVHLFMRTEGLSVDQAREKVRERIVDYEREYLRLKEEFYTQNPNLPLYLRRYVEVCGVITAGNHYWCANCPRHHAWRDEESSPSERSFSLSNEGIEDPRLSPVASTTSSMSQKSSPATEITLSDVLGFMAINDNHKPQRSSDMALMAPVQYIRSMPSKGLRSLMVEALDQWLLVDDPELEQIKNIIDLLHNSSLILDDIEDDSPLRRGLPATHTVFGQAQSINSANFMFAQAVQMTRKLNNPASLDTLLDELECLFIGQSWDLYWKFHLQVPTEKEYLEMVDCKTGAMFRLLARLMFHESSVVSGTQVLQLLDEMCCLFGRFFQIRDDFMNLDSTEYSDQKGFCEDLDEGKMSYPLIMLLWQNPGQRDQIMGIFRQQASNTSRGPTSDRSRLPLETKRYVMSLLKGSDIMASTLRKLRDLEAAVDYSINGLEKALGDANPVMRIVLKAYSALLKTYTHEDKTFVGTYMVLLHLADVLAGKGIHVDTTGLGQATTTFGPSTKRQIFEIGGCKESDVIGLRATLTSLLLIYGNTPPFEIWNLEQAIIAALKACKQEVIVGPIVPDRPIPGGPIIPDKPTPGGPIIPDQPVPGGPIVTQSPVPGGPIQPSD</sequence>
<name>A0A4R8QI02_9PEZI</name>
<dbReference type="Pfam" id="PF00348">
    <property type="entry name" value="polyprenyl_synt"/>
    <property type="match status" value="1"/>
</dbReference>
<evidence type="ECO:0000256" key="2">
    <source>
        <dbReference type="ARBA" id="ARBA00022723"/>
    </source>
</evidence>
<evidence type="ECO:0000313" key="5">
    <source>
        <dbReference type="EMBL" id="TDZ33633.1"/>
    </source>
</evidence>
<dbReference type="SUPFAM" id="SSF48576">
    <property type="entry name" value="Terpenoid synthases"/>
    <property type="match status" value="2"/>
</dbReference>
<feature type="compositionally biased region" description="Pro residues" evidence="4">
    <location>
        <begin position="732"/>
        <end position="756"/>
    </location>
</feature>
<dbReference type="PROSITE" id="PS00723">
    <property type="entry name" value="POLYPRENYL_SYNTHASE_1"/>
    <property type="match status" value="1"/>
</dbReference>
<dbReference type="Proteomes" id="UP000295083">
    <property type="component" value="Unassembled WGS sequence"/>
</dbReference>
<dbReference type="GO" id="GO:0004659">
    <property type="term" value="F:prenyltransferase activity"/>
    <property type="evidence" value="ECO:0007669"/>
    <property type="project" value="InterPro"/>
</dbReference>